<feature type="compositionally biased region" description="Acidic residues" evidence="6">
    <location>
        <begin position="110"/>
        <end position="129"/>
    </location>
</feature>
<feature type="region of interest" description="Disordered" evidence="6">
    <location>
        <begin position="106"/>
        <end position="160"/>
    </location>
</feature>
<dbReference type="Pfam" id="PF02362">
    <property type="entry name" value="B3"/>
    <property type="match status" value="1"/>
</dbReference>
<feature type="compositionally biased region" description="Polar residues" evidence="6">
    <location>
        <begin position="139"/>
        <end position="153"/>
    </location>
</feature>
<dbReference type="InterPro" id="IPR003340">
    <property type="entry name" value="B3_DNA-bd"/>
</dbReference>
<dbReference type="SMART" id="SM01019">
    <property type="entry name" value="B3"/>
    <property type="match status" value="1"/>
</dbReference>
<dbReference type="EnsemblPlants" id="Kaladp0018s0156.1.v1.1">
    <property type="protein sequence ID" value="Kaladp0018s0156.1.v1.1"/>
    <property type="gene ID" value="Kaladp0018s0156.v1.1"/>
</dbReference>
<name>A0A7N0T1T6_KALFE</name>
<dbReference type="Proteomes" id="UP000594263">
    <property type="component" value="Unplaced"/>
</dbReference>
<dbReference type="InterPro" id="IPR015300">
    <property type="entry name" value="DNA-bd_pseudobarrel_sf"/>
</dbReference>
<evidence type="ECO:0000313" key="9">
    <source>
        <dbReference type="Proteomes" id="UP000594263"/>
    </source>
</evidence>
<dbReference type="SUPFAM" id="SSF101936">
    <property type="entry name" value="DNA-binding pseudobarrel domain"/>
    <property type="match status" value="1"/>
</dbReference>
<organism evidence="8 9">
    <name type="scientific">Kalanchoe fedtschenkoi</name>
    <name type="common">Lavender scallops</name>
    <name type="synonym">South American air plant</name>
    <dbReference type="NCBI Taxonomy" id="63787"/>
    <lineage>
        <taxon>Eukaryota</taxon>
        <taxon>Viridiplantae</taxon>
        <taxon>Streptophyta</taxon>
        <taxon>Embryophyta</taxon>
        <taxon>Tracheophyta</taxon>
        <taxon>Spermatophyta</taxon>
        <taxon>Magnoliopsida</taxon>
        <taxon>eudicotyledons</taxon>
        <taxon>Gunneridae</taxon>
        <taxon>Pentapetalae</taxon>
        <taxon>Saxifragales</taxon>
        <taxon>Crassulaceae</taxon>
        <taxon>Kalanchoe</taxon>
    </lineage>
</organism>
<dbReference type="OMA" id="VTPMPVE"/>
<evidence type="ECO:0000256" key="5">
    <source>
        <dbReference type="ARBA" id="ARBA00023242"/>
    </source>
</evidence>
<reference evidence="8" key="1">
    <citation type="submission" date="2021-01" db="UniProtKB">
        <authorList>
            <consortium name="EnsemblPlants"/>
        </authorList>
    </citation>
    <scope>IDENTIFICATION</scope>
</reference>
<sequence length="175" mass="19645">MGVKPEFFFVFMPLINGARMRVCDAFLATLSDEVIPERVVLRNCLQEAFAVKVFKENGVVYFGVGWREFVVWNGLKLGYFLVFRYDGEGGFDVKIFNNSGCVDNGRDEAADRDEEESSDDDEEAEDESNDSAADFSDSTYSETSEASGSGTRINTKKKNNIHPKRGIQVCDLIDF</sequence>
<keyword evidence="2" id="KW-0805">Transcription regulation</keyword>
<evidence type="ECO:0000256" key="2">
    <source>
        <dbReference type="ARBA" id="ARBA00023015"/>
    </source>
</evidence>
<dbReference type="Gramene" id="Kaladp0018s0156.1.v1.1">
    <property type="protein sequence ID" value="Kaladp0018s0156.1.v1.1"/>
    <property type="gene ID" value="Kaladp0018s0156.v1.1"/>
</dbReference>
<dbReference type="GO" id="GO:0005634">
    <property type="term" value="C:nucleus"/>
    <property type="evidence" value="ECO:0007669"/>
    <property type="project" value="UniProtKB-SubCell"/>
</dbReference>
<dbReference type="Gene3D" id="2.40.330.10">
    <property type="entry name" value="DNA-binding pseudobarrel domain"/>
    <property type="match status" value="1"/>
</dbReference>
<protein>
    <recommendedName>
        <fullName evidence="7">TF-B3 domain-containing protein</fullName>
    </recommendedName>
</protein>
<keyword evidence="3" id="KW-0238">DNA-binding</keyword>
<dbReference type="GO" id="GO:0003677">
    <property type="term" value="F:DNA binding"/>
    <property type="evidence" value="ECO:0007669"/>
    <property type="project" value="UniProtKB-KW"/>
</dbReference>
<keyword evidence="5" id="KW-0539">Nucleus</keyword>
<evidence type="ECO:0000256" key="4">
    <source>
        <dbReference type="ARBA" id="ARBA00023163"/>
    </source>
</evidence>
<evidence type="ECO:0000256" key="1">
    <source>
        <dbReference type="ARBA" id="ARBA00004123"/>
    </source>
</evidence>
<evidence type="ECO:0000256" key="3">
    <source>
        <dbReference type="ARBA" id="ARBA00023125"/>
    </source>
</evidence>
<feature type="domain" description="TF-B3" evidence="7">
    <location>
        <begin position="39"/>
        <end position="99"/>
    </location>
</feature>
<accession>A0A7N0T1T6</accession>
<evidence type="ECO:0000256" key="6">
    <source>
        <dbReference type="SAM" id="MobiDB-lite"/>
    </source>
</evidence>
<keyword evidence="4" id="KW-0804">Transcription</keyword>
<dbReference type="PANTHER" id="PTHR31920">
    <property type="entry name" value="B3 DOMAIN-CONTAINING"/>
    <property type="match status" value="1"/>
</dbReference>
<dbReference type="AlphaFoldDB" id="A0A7N0T1T6"/>
<keyword evidence="9" id="KW-1185">Reference proteome</keyword>
<dbReference type="InterPro" id="IPR050655">
    <property type="entry name" value="Plant_B3_domain"/>
</dbReference>
<dbReference type="PROSITE" id="PS50863">
    <property type="entry name" value="B3"/>
    <property type="match status" value="1"/>
</dbReference>
<comment type="subcellular location">
    <subcellularLocation>
        <location evidence="1">Nucleus</location>
    </subcellularLocation>
</comment>
<dbReference type="PANTHER" id="PTHR31920:SF135">
    <property type="entry name" value="B3 DOMAIN-CONTAINING PROTEIN OS03G0621600-RELATED"/>
    <property type="match status" value="1"/>
</dbReference>
<evidence type="ECO:0000313" key="8">
    <source>
        <dbReference type="EnsemblPlants" id="Kaladp0018s0156.1.v1.1"/>
    </source>
</evidence>
<evidence type="ECO:0000259" key="7">
    <source>
        <dbReference type="PROSITE" id="PS50863"/>
    </source>
</evidence>
<proteinExistence type="predicted"/>
<dbReference type="CDD" id="cd10017">
    <property type="entry name" value="B3_DNA"/>
    <property type="match status" value="1"/>
</dbReference>